<evidence type="ECO:0000313" key="14">
    <source>
        <dbReference type="EMBL" id="TWU43150.1"/>
    </source>
</evidence>
<dbReference type="NCBIfam" id="TIGR00682">
    <property type="entry name" value="lpxK"/>
    <property type="match status" value="1"/>
</dbReference>
<evidence type="ECO:0000256" key="7">
    <source>
        <dbReference type="ARBA" id="ARBA00022679"/>
    </source>
</evidence>
<dbReference type="GO" id="GO:0009244">
    <property type="term" value="P:lipopolysaccharide core region biosynthetic process"/>
    <property type="evidence" value="ECO:0007669"/>
    <property type="project" value="TreeGrafter"/>
</dbReference>
<evidence type="ECO:0000256" key="4">
    <source>
        <dbReference type="ARBA" id="ARBA00016436"/>
    </source>
</evidence>
<dbReference type="RefSeq" id="WP_146599627.1">
    <property type="nucleotide sequence ID" value="NZ_SJPY01000003.1"/>
</dbReference>
<dbReference type="PANTHER" id="PTHR42724">
    <property type="entry name" value="TETRAACYLDISACCHARIDE 4'-KINASE"/>
    <property type="match status" value="1"/>
</dbReference>
<reference evidence="14 15" key="1">
    <citation type="submission" date="2019-02" db="EMBL/GenBank/DDBJ databases">
        <title>Deep-cultivation of Planctomycetes and their phenomic and genomic characterization uncovers novel biology.</title>
        <authorList>
            <person name="Wiegand S."/>
            <person name="Jogler M."/>
            <person name="Boedeker C."/>
            <person name="Pinto D."/>
            <person name="Vollmers J."/>
            <person name="Rivas-Marin E."/>
            <person name="Kohn T."/>
            <person name="Peeters S.H."/>
            <person name="Heuer A."/>
            <person name="Rast P."/>
            <person name="Oberbeckmann S."/>
            <person name="Bunk B."/>
            <person name="Jeske O."/>
            <person name="Meyerdierks A."/>
            <person name="Storesund J.E."/>
            <person name="Kallscheuer N."/>
            <person name="Luecker S."/>
            <person name="Lage O.M."/>
            <person name="Pohl T."/>
            <person name="Merkel B.J."/>
            <person name="Hornburger P."/>
            <person name="Mueller R.-W."/>
            <person name="Bruemmer F."/>
            <person name="Labrenz M."/>
            <person name="Spormann A.M."/>
            <person name="Op Den Camp H."/>
            <person name="Overmann J."/>
            <person name="Amann R."/>
            <person name="Jetten M.S.M."/>
            <person name="Mascher T."/>
            <person name="Medema M.H."/>
            <person name="Devos D.P."/>
            <person name="Kaster A.-K."/>
            <person name="Ovreas L."/>
            <person name="Rohde M."/>
            <person name="Galperin M.Y."/>
            <person name="Jogler C."/>
        </authorList>
    </citation>
    <scope>NUCLEOTIDE SEQUENCE [LARGE SCALE GENOMIC DNA]</scope>
    <source>
        <strain evidence="14 15">Q31b</strain>
    </source>
</reference>
<dbReference type="EC" id="2.7.1.130" evidence="3 13"/>
<proteinExistence type="inferred from homology"/>
<accession>A0A5C6E2L4</accession>
<dbReference type="InterPro" id="IPR003758">
    <property type="entry name" value="LpxK"/>
</dbReference>
<dbReference type="SUPFAM" id="SSF52540">
    <property type="entry name" value="P-loop containing nucleoside triphosphate hydrolases"/>
    <property type="match status" value="1"/>
</dbReference>
<evidence type="ECO:0000256" key="6">
    <source>
        <dbReference type="ARBA" id="ARBA00022556"/>
    </source>
</evidence>
<organism evidence="14 15">
    <name type="scientific">Novipirellula aureliae</name>
    <dbReference type="NCBI Taxonomy" id="2527966"/>
    <lineage>
        <taxon>Bacteria</taxon>
        <taxon>Pseudomonadati</taxon>
        <taxon>Planctomycetota</taxon>
        <taxon>Planctomycetia</taxon>
        <taxon>Pirellulales</taxon>
        <taxon>Pirellulaceae</taxon>
        <taxon>Novipirellula</taxon>
    </lineage>
</organism>
<keyword evidence="9 13" id="KW-0418">Kinase</keyword>
<keyword evidence="10 13" id="KW-0067">ATP-binding</keyword>
<comment type="pathway">
    <text evidence="2 13">Glycolipid biosynthesis; lipid IV(A) biosynthesis; lipid IV(A) from (3R)-3-hydroxytetradecanoyl-[acyl-carrier-protein] and UDP-N-acetyl-alpha-D-glucosamine: step 6/6.</text>
</comment>
<dbReference type="Proteomes" id="UP000315471">
    <property type="component" value="Unassembled WGS sequence"/>
</dbReference>
<comment type="function">
    <text evidence="1 13">Transfers the gamma-phosphate of ATP to the 4'-position of a tetraacyldisaccharide 1-phosphate intermediate (termed DS-1-P) to form tetraacyldisaccharide 1,4'-bis-phosphate (lipid IVA).</text>
</comment>
<dbReference type="GO" id="GO:0005524">
    <property type="term" value="F:ATP binding"/>
    <property type="evidence" value="ECO:0007669"/>
    <property type="project" value="UniProtKB-UniRule"/>
</dbReference>
<feature type="binding site" evidence="13">
    <location>
        <begin position="64"/>
        <end position="71"/>
    </location>
    <ligand>
        <name>ATP</name>
        <dbReference type="ChEBI" id="CHEBI:30616"/>
    </ligand>
</feature>
<comment type="caution">
    <text evidence="14">The sequence shown here is derived from an EMBL/GenBank/DDBJ whole genome shotgun (WGS) entry which is preliminary data.</text>
</comment>
<name>A0A5C6E2L4_9BACT</name>
<evidence type="ECO:0000256" key="3">
    <source>
        <dbReference type="ARBA" id="ARBA00012071"/>
    </source>
</evidence>
<dbReference type="OrthoDB" id="9789797at2"/>
<dbReference type="UniPathway" id="UPA00359">
    <property type="reaction ID" value="UER00482"/>
</dbReference>
<dbReference type="Pfam" id="PF02606">
    <property type="entry name" value="LpxK"/>
    <property type="match status" value="1"/>
</dbReference>
<comment type="similarity">
    <text evidence="13">Belongs to the LpxK family.</text>
</comment>
<evidence type="ECO:0000256" key="5">
    <source>
        <dbReference type="ARBA" id="ARBA00022516"/>
    </source>
</evidence>
<evidence type="ECO:0000256" key="2">
    <source>
        <dbReference type="ARBA" id="ARBA00004870"/>
    </source>
</evidence>
<keyword evidence="8 13" id="KW-0547">Nucleotide-binding</keyword>
<keyword evidence="6 13" id="KW-0441">Lipid A biosynthesis</keyword>
<dbReference type="InterPro" id="IPR027417">
    <property type="entry name" value="P-loop_NTPase"/>
</dbReference>
<comment type="catalytic activity">
    <reaction evidence="13">
        <text>a lipid A disaccharide + ATP = a lipid IVA + ADP + H(+)</text>
        <dbReference type="Rhea" id="RHEA:67840"/>
        <dbReference type="ChEBI" id="CHEBI:15378"/>
        <dbReference type="ChEBI" id="CHEBI:30616"/>
        <dbReference type="ChEBI" id="CHEBI:176343"/>
        <dbReference type="ChEBI" id="CHEBI:176425"/>
        <dbReference type="ChEBI" id="CHEBI:456216"/>
        <dbReference type="EC" id="2.7.1.130"/>
    </reaction>
</comment>
<evidence type="ECO:0000313" key="15">
    <source>
        <dbReference type="Proteomes" id="UP000315471"/>
    </source>
</evidence>
<evidence type="ECO:0000256" key="8">
    <source>
        <dbReference type="ARBA" id="ARBA00022741"/>
    </source>
</evidence>
<evidence type="ECO:0000256" key="12">
    <source>
        <dbReference type="ARBA" id="ARBA00029757"/>
    </source>
</evidence>
<dbReference type="GO" id="GO:0005886">
    <property type="term" value="C:plasma membrane"/>
    <property type="evidence" value="ECO:0007669"/>
    <property type="project" value="TreeGrafter"/>
</dbReference>
<evidence type="ECO:0000256" key="10">
    <source>
        <dbReference type="ARBA" id="ARBA00022840"/>
    </source>
</evidence>
<dbReference type="HAMAP" id="MF_00409">
    <property type="entry name" value="LpxK"/>
    <property type="match status" value="1"/>
</dbReference>
<dbReference type="AlphaFoldDB" id="A0A5C6E2L4"/>
<dbReference type="GO" id="GO:0009245">
    <property type="term" value="P:lipid A biosynthetic process"/>
    <property type="evidence" value="ECO:0007669"/>
    <property type="project" value="UniProtKB-UniRule"/>
</dbReference>
<dbReference type="EMBL" id="SJPY01000003">
    <property type="protein sequence ID" value="TWU43150.1"/>
    <property type="molecule type" value="Genomic_DNA"/>
</dbReference>
<evidence type="ECO:0000256" key="13">
    <source>
        <dbReference type="HAMAP-Rule" id="MF_00409"/>
    </source>
</evidence>
<sequence length="354" mass="39106">MAFDFRSIMSGKRRDPLAILIRSGLSIASGFYGIATSFRNRRFDRGKTEIHRCGIPVVSVGNLTTGGTGKTPAVCCLAKWFRAKGVRVAIVSRGYGRGENDFNDEALELHARLPDVPHVQDPDRVEAARIAVEELEAELVLMDDGFQHRRLHRDLDVVLIDATEPFGYGRLLPRGLLRESITGLRRANLVLLTRSDSVDSQTLDNIERDIRNVNPSVPVIRSSHRPTKLLEYPDCELPLSMLDGTEIAVVSAIGNPAAFHESLRKCGAVIVDTMDLPDHDGFSPETVQSIRQWISGLGDSATMVVCTHKDLVKLSTDRLAGIQVTALIIELRIESEMQTFEAILGGDWRDAATR</sequence>
<evidence type="ECO:0000256" key="1">
    <source>
        <dbReference type="ARBA" id="ARBA00002274"/>
    </source>
</evidence>
<keyword evidence="11 13" id="KW-0443">Lipid metabolism</keyword>
<protein>
    <recommendedName>
        <fullName evidence="4 13">Tetraacyldisaccharide 4'-kinase</fullName>
        <ecNumber evidence="3 13">2.7.1.130</ecNumber>
    </recommendedName>
    <alternativeName>
        <fullName evidence="12 13">Lipid A 4'-kinase</fullName>
    </alternativeName>
</protein>
<evidence type="ECO:0000256" key="11">
    <source>
        <dbReference type="ARBA" id="ARBA00023098"/>
    </source>
</evidence>
<keyword evidence="15" id="KW-1185">Reference proteome</keyword>
<dbReference type="PANTHER" id="PTHR42724:SF1">
    <property type="entry name" value="TETRAACYLDISACCHARIDE 4'-KINASE, MITOCHONDRIAL-RELATED"/>
    <property type="match status" value="1"/>
</dbReference>
<evidence type="ECO:0000256" key="9">
    <source>
        <dbReference type="ARBA" id="ARBA00022777"/>
    </source>
</evidence>
<keyword evidence="7 13" id="KW-0808">Transferase</keyword>
<keyword evidence="5 13" id="KW-0444">Lipid biosynthesis</keyword>
<gene>
    <name evidence="13 14" type="primary">lpxK</name>
    <name evidence="14" type="ORF">Q31b_21880</name>
</gene>
<dbReference type="GO" id="GO:0009029">
    <property type="term" value="F:lipid-A 4'-kinase activity"/>
    <property type="evidence" value="ECO:0007669"/>
    <property type="project" value="UniProtKB-UniRule"/>
</dbReference>